<dbReference type="EMBL" id="CCYA01000240">
    <property type="protein sequence ID" value="CEH14236.1"/>
    <property type="molecule type" value="Genomic_DNA"/>
</dbReference>
<sequence>MIERSRGGAKPYAPAAQQVQACSNRTMAAGKTEQSSMQALASVAHFDESNDPNSI</sequence>
<dbReference type="AlphaFoldDB" id="A0A0P1BE29"/>
<protein>
    <submittedName>
        <fullName evidence="1">Uncharacterized protein</fullName>
    </submittedName>
</protein>
<keyword evidence="2" id="KW-1185">Reference proteome</keyword>
<organism evidence="1 2">
    <name type="scientific">Ceraceosorus bombacis</name>
    <dbReference type="NCBI Taxonomy" id="401625"/>
    <lineage>
        <taxon>Eukaryota</taxon>
        <taxon>Fungi</taxon>
        <taxon>Dikarya</taxon>
        <taxon>Basidiomycota</taxon>
        <taxon>Ustilaginomycotina</taxon>
        <taxon>Exobasidiomycetes</taxon>
        <taxon>Ceraceosorales</taxon>
        <taxon>Ceraceosoraceae</taxon>
        <taxon>Ceraceosorus</taxon>
    </lineage>
</organism>
<evidence type="ECO:0000313" key="1">
    <source>
        <dbReference type="EMBL" id="CEH14236.1"/>
    </source>
</evidence>
<evidence type="ECO:0000313" key="2">
    <source>
        <dbReference type="Proteomes" id="UP000054845"/>
    </source>
</evidence>
<name>A0A0P1BE29_9BASI</name>
<reference evidence="1 2" key="1">
    <citation type="submission" date="2014-09" db="EMBL/GenBank/DDBJ databases">
        <authorList>
            <person name="Magalhaes I.L.F."/>
            <person name="Oliveira U."/>
            <person name="Santos F.R."/>
            <person name="Vidigal T.H.D.A."/>
            <person name="Brescovit A.D."/>
            <person name="Santos A.J."/>
        </authorList>
    </citation>
    <scope>NUCLEOTIDE SEQUENCE [LARGE SCALE GENOMIC DNA]</scope>
</reference>
<dbReference type="Proteomes" id="UP000054845">
    <property type="component" value="Unassembled WGS sequence"/>
</dbReference>
<accession>A0A0P1BE29</accession>
<proteinExistence type="predicted"/>